<keyword evidence="2" id="KW-1185">Reference proteome</keyword>
<dbReference type="Proteomes" id="UP001302126">
    <property type="component" value="Unassembled WGS sequence"/>
</dbReference>
<dbReference type="EMBL" id="MU864588">
    <property type="protein sequence ID" value="KAK4182996.1"/>
    <property type="molecule type" value="Genomic_DNA"/>
</dbReference>
<organism evidence="1 2">
    <name type="scientific">Podospora australis</name>
    <dbReference type="NCBI Taxonomy" id="1536484"/>
    <lineage>
        <taxon>Eukaryota</taxon>
        <taxon>Fungi</taxon>
        <taxon>Dikarya</taxon>
        <taxon>Ascomycota</taxon>
        <taxon>Pezizomycotina</taxon>
        <taxon>Sordariomycetes</taxon>
        <taxon>Sordariomycetidae</taxon>
        <taxon>Sordariales</taxon>
        <taxon>Podosporaceae</taxon>
        <taxon>Podospora</taxon>
    </lineage>
</organism>
<gene>
    <name evidence="1" type="ORF">QBC35DRAFT_394829</name>
</gene>
<comment type="caution">
    <text evidence="1">The sequence shown here is derived from an EMBL/GenBank/DDBJ whole genome shotgun (WGS) entry which is preliminary data.</text>
</comment>
<dbReference type="SUPFAM" id="SSF54593">
    <property type="entry name" value="Glyoxalase/Bleomycin resistance protein/Dihydroxybiphenyl dioxygenase"/>
    <property type="match status" value="1"/>
</dbReference>
<reference evidence="1" key="2">
    <citation type="submission" date="2023-05" db="EMBL/GenBank/DDBJ databases">
        <authorList>
            <consortium name="Lawrence Berkeley National Laboratory"/>
            <person name="Steindorff A."/>
            <person name="Hensen N."/>
            <person name="Bonometti L."/>
            <person name="Westerberg I."/>
            <person name="Brannstrom I.O."/>
            <person name="Guillou S."/>
            <person name="Cros-Aarteil S."/>
            <person name="Calhoun S."/>
            <person name="Haridas S."/>
            <person name="Kuo A."/>
            <person name="Mondo S."/>
            <person name="Pangilinan J."/>
            <person name="Riley R."/>
            <person name="Labutti K."/>
            <person name="Andreopoulos B."/>
            <person name="Lipzen A."/>
            <person name="Chen C."/>
            <person name="Yanf M."/>
            <person name="Daum C."/>
            <person name="Ng V."/>
            <person name="Clum A."/>
            <person name="Ohm R."/>
            <person name="Martin F."/>
            <person name="Silar P."/>
            <person name="Natvig D."/>
            <person name="Lalanne C."/>
            <person name="Gautier V."/>
            <person name="Ament-Velasquez S.L."/>
            <person name="Kruys A."/>
            <person name="Hutchinson M.I."/>
            <person name="Powell A.J."/>
            <person name="Barry K."/>
            <person name="Miller A.N."/>
            <person name="Grigoriev I.V."/>
            <person name="Debuchy R."/>
            <person name="Gladieux P."/>
            <person name="Thoren M.H."/>
            <person name="Johannesson H."/>
        </authorList>
    </citation>
    <scope>NUCLEOTIDE SEQUENCE</scope>
    <source>
        <strain evidence="1">PSN309</strain>
    </source>
</reference>
<evidence type="ECO:0000313" key="1">
    <source>
        <dbReference type="EMBL" id="KAK4182996.1"/>
    </source>
</evidence>
<proteinExistence type="predicted"/>
<accession>A0AAN6WJI6</accession>
<name>A0AAN6WJI6_9PEZI</name>
<dbReference type="InterPro" id="IPR029068">
    <property type="entry name" value="Glyas_Bleomycin-R_OHBP_Dase"/>
</dbReference>
<sequence length="158" mass="16997">MSCPTVANPPSFFLNLPTGSITNATAFFLALSFSHIKEWSDDKTVAFRLPGCNSNICLMVNDHSRMQEFMRPGSTIADANTTTEALFSFMAVDKNEVEDWVKKAVAAGGKADPYTLPGYGGEMGMYNRSFADLDGHIWEACSMVSGGCSFSGVNDAPA</sequence>
<dbReference type="PANTHER" id="PTHR36503:SF2">
    <property type="entry name" value="BLR2408 PROTEIN"/>
    <property type="match status" value="1"/>
</dbReference>
<dbReference type="PANTHER" id="PTHR36503">
    <property type="entry name" value="BLR2520 PROTEIN"/>
    <property type="match status" value="1"/>
</dbReference>
<protein>
    <recommendedName>
        <fullName evidence="3">VOC domain-containing protein</fullName>
    </recommendedName>
</protein>
<dbReference type="AlphaFoldDB" id="A0AAN6WJI6"/>
<reference evidence="1" key="1">
    <citation type="journal article" date="2023" name="Mol. Phylogenet. Evol.">
        <title>Genome-scale phylogeny and comparative genomics of the fungal order Sordariales.</title>
        <authorList>
            <person name="Hensen N."/>
            <person name="Bonometti L."/>
            <person name="Westerberg I."/>
            <person name="Brannstrom I.O."/>
            <person name="Guillou S."/>
            <person name="Cros-Aarteil S."/>
            <person name="Calhoun S."/>
            <person name="Haridas S."/>
            <person name="Kuo A."/>
            <person name="Mondo S."/>
            <person name="Pangilinan J."/>
            <person name="Riley R."/>
            <person name="LaButti K."/>
            <person name="Andreopoulos B."/>
            <person name="Lipzen A."/>
            <person name="Chen C."/>
            <person name="Yan M."/>
            <person name="Daum C."/>
            <person name="Ng V."/>
            <person name="Clum A."/>
            <person name="Steindorff A."/>
            <person name="Ohm R.A."/>
            <person name="Martin F."/>
            <person name="Silar P."/>
            <person name="Natvig D.O."/>
            <person name="Lalanne C."/>
            <person name="Gautier V."/>
            <person name="Ament-Velasquez S.L."/>
            <person name="Kruys A."/>
            <person name="Hutchinson M.I."/>
            <person name="Powell A.J."/>
            <person name="Barry K."/>
            <person name="Miller A.N."/>
            <person name="Grigoriev I.V."/>
            <person name="Debuchy R."/>
            <person name="Gladieux P."/>
            <person name="Hiltunen Thoren M."/>
            <person name="Johannesson H."/>
        </authorList>
    </citation>
    <scope>NUCLEOTIDE SEQUENCE</scope>
    <source>
        <strain evidence="1">PSN309</strain>
    </source>
</reference>
<evidence type="ECO:0008006" key="3">
    <source>
        <dbReference type="Google" id="ProtNLM"/>
    </source>
</evidence>
<dbReference type="Gene3D" id="3.10.180.10">
    <property type="entry name" value="2,3-Dihydroxybiphenyl 1,2-Dioxygenase, domain 1"/>
    <property type="match status" value="1"/>
</dbReference>
<evidence type="ECO:0000313" key="2">
    <source>
        <dbReference type="Proteomes" id="UP001302126"/>
    </source>
</evidence>